<name>A0A8X6IP55_9ARAC</name>
<dbReference type="AlphaFoldDB" id="A0A8X6IP55"/>
<organism evidence="2 3">
    <name type="scientific">Trichonephila inaurata madagascariensis</name>
    <dbReference type="NCBI Taxonomy" id="2747483"/>
    <lineage>
        <taxon>Eukaryota</taxon>
        <taxon>Metazoa</taxon>
        <taxon>Ecdysozoa</taxon>
        <taxon>Arthropoda</taxon>
        <taxon>Chelicerata</taxon>
        <taxon>Arachnida</taxon>
        <taxon>Araneae</taxon>
        <taxon>Araneomorphae</taxon>
        <taxon>Entelegynae</taxon>
        <taxon>Araneoidea</taxon>
        <taxon>Nephilidae</taxon>
        <taxon>Trichonephila</taxon>
        <taxon>Trichonephila inaurata</taxon>
    </lineage>
</organism>
<sequence length="270" mass="29819">MDTSDSNQETYTAAYLEFHKAWGSKMNALVNHLNSSRTSDECSAVISETEELEAKLREFPFNLVEEQSAALRNLGDPVDPFKVIVNKKGRKSSDSEEESRAKKQPTDVAATQNRFAQLIVEDMDLSAQAGTPPANGAPGEHPASFLGCPRNPRNKVEKEDTNSKTSSKPTQVNNTTPAPPKVNFWEQRAENATARQQPNPNTSKKSSQATPTTANTSTEPAIDIFEQLNSPAVRETFDILEEFITIAHTIPTKYGRLRAIKQLLGNEINF</sequence>
<gene>
    <name evidence="2" type="ORF">TNIN_289681</name>
</gene>
<keyword evidence="3" id="KW-1185">Reference proteome</keyword>
<feature type="region of interest" description="Disordered" evidence="1">
    <location>
        <begin position="85"/>
        <end position="110"/>
    </location>
</feature>
<evidence type="ECO:0000313" key="2">
    <source>
        <dbReference type="EMBL" id="GFS54448.1"/>
    </source>
</evidence>
<comment type="caution">
    <text evidence="2">The sequence shown here is derived from an EMBL/GenBank/DDBJ whole genome shotgun (WGS) entry which is preliminary data.</text>
</comment>
<feature type="compositionally biased region" description="Polar residues" evidence="1">
    <location>
        <begin position="163"/>
        <end position="176"/>
    </location>
</feature>
<accession>A0A8X6IP55</accession>
<evidence type="ECO:0000313" key="3">
    <source>
        <dbReference type="Proteomes" id="UP000886998"/>
    </source>
</evidence>
<evidence type="ECO:0000256" key="1">
    <source>
        <dbReference type="SAM" id="MobiDB-lite"/>
    </source>
</evidence>
<dbReference type="OrthoDB" id="7477923at2759"/>
<protein>
    <submittedName>
        <fullName evidence="2">Uncharacterized protein</fullName>
    </submittedName>
</protein>
<dbReference type="EMBL" id="BMAV01026920">
    <property type="protein sequence ID" value="GFS54448.1"/>
    <property type="molecule type" value="Genomic_DNA"/>
</dbReference>
<feature type="compositionally biased region" description="Basic and acidic residues" evidence="1">
    <location>
        <begin position="91"/>
        <end position="105"/>
    </location>
</feature>
<feature type="region of interest" description="Disordered" evidence="1">
    <location>
        <begin position="127"/>
        <end position="219"/>
    </location>
</feature>
<dbReference type="Proteomes" id="UP000886998">
    <property type="component" value="Unassembled WGS sequence"/>
</dbReference>
<feature type="compositionally biased region" description="Polar residues" evidence="1">
    <location>
        <begin position="193"/>
        <end position="219"/>
    </location>
</feature>
<reference evidence="2" key="1">
    <citation type="submission" date="2020-08" db="EMBL/GenBank/DDBJ databases">
        <title>Multicomponent nature underlies the extraordinary mechanical properties of spider dragline silk.</title>
        <authorList>
            <person name="Kono N."/>
            <person name="Nakamura H."/>
            <person name="Mori M."/>
            <person name="Yoshida Y."/>
            <person name="Ohtoshi R."/>
            <person name="Malay A.D."/>
            <person name="Moran D.A.P."/>
            <person name="Tomita M."/>
            <person name="Numata K."/>
            <person name="Arakawa K."/>
        </authorList>
    </citation>
    <scope>NUCLEOTIDE SEQUENCE</scope>
</reference>
<proteinExistence type="predicted"/>